<dbReference type="Pfam" id="PF00563">
    <property type="entry name" value="EAL"/>
    <property type="match status" value="1"/>
</dbReference>
<dbReference type="SMART" id="SM00267">
    <property type="entry name" value="GGDEF"/>
    <property type="match status" value="1"/>
</dbReference>
<dbReference type="Gene3D" id="3.30.70.270">
    <property type="match status" value="1"/>
</dbReference>
<keyword evidence="5" id="KW-1185">Reference proteome</keyword>
<dbReference type="SUPFAM" id="SSF141868">
    <property type="entry name" value="EAL domain-like"/>
    <property type="match status" value="1"/>
</dbReference>
<evidence type="ECO:0000313" key="4">
    <source>
        <dbReference type="EMBL" id="MBO1266035.1"/>
    </source>
</evidence>
<dbReference type="CDD" id="cd01948">
    <property type="entry name" value="EAL"/>
    <property type="match status" value="1"/>
</dbReference>
<dbReference type="InterPro" id="IPR001633">
    <property type="entry name" value="EAL_dom"/>
</dbReference>
<organism evidence="4 5">
    <name type="scientific">Proteiniclasticum aestuarii</name>
    <dbReference type="NCBI Taxonomy" id="2817862"/>
    <lineage>
        <taxon>Bacteria</taxon>
        <taxon>Bacillati</taxon>
        <taxon>Bacillota</taxon>
        <taxon>Clostridia</taxon>
        <taxon>Eubacteriales</taxon>
        <taxon>Clostridiaceae</taxon>
        <taxon>Proteiniclasticum</taxon>
    </lineage>
</organism>
<dbReference type="InterPro" id="IPR043128">
    <property type="entry name" value="Rev_trsase/Diguanyl_cyclase"/>
</dbReference>
<dbReference type="SUPFAM" id="SSF55073">
    <property type="entry name" value="Nucleotide cyclase"/>
    <property type="match status" value="1"/>
</dbReference>
<accession>A0A939HCY0</accession>
<reference evidence="4" key="1">
    <citation type="submission" date="2021-03" db="EMBL/GenBank/DDBJ databases">
        <title>Proteiniclasticum marinus sp. nov., isolated from tidal flat sediment.</title>
        <authorList>
            <person name="Namirimu T."/>
            <person name="Yang J.-A."/>
            <person name="Yang S.-H."/>
            <person name="Kim Y.-J."/>
            <person name="Kwon K.K."/>
        </authorList>
    </citation>
    <scope>NUCLEOTIDE SEQUENCE</scope>
    <source>
        <strain evidence="4">SCR006</strain>
    </source>
</reference>
<keyword evidence="1" id="KW-1133">Transmembrane helix</keyword>
<protein>
    <submittedName>
        <fullName evidence="4">EAL domain-containing protein</fullName>
    </submittedName>
</protein>
<proteinExistence type="predicted"/>
<dbReference type="AlphaFoldDB" id="A0A939HCY0"/>
<dbReference type="RefSeq" id="WP_207600557.1">
    <property type="nucleotide sequence ID" value="NZ_JAFNJU010000011.1"/>
</dbReference>
<dbReference type="SMART" id="SM00052">
    <property type="entry name" value="EAL"/>
    <property type="match status" value="1"/>
</dbReference>
<dbReference type="Pfam" id="PF00990">
    <property type="entry name" value="GGDEF"/>
    <property type="match status" value="1"/>
</dbReference>
<dbReference type="NCBIfam" id="TIGR00254">
    <property type="entry name" value="GGDEF"/>
    <property type="match status" value="1"/>
</dbReference>
<feature type="transmembrane region" description="Helical" evidence="1">
    <location>
        <begin position="20"/>
        <end position="42"/>
    </location>
</feature>
<dbReference type="InterPro" id="IPR050706">
    <property type="entry name" value="Cyclic-di-GMP_PDE-like"/>
</dbReference>
<keyword evidence="1" id="KW-0812">Transmembrane</keyword>
<feature type="domain" description="GGDEF" evidence="3">
    <location>
        <begin position="359"/>
        <end position="492"/>
    </location>
</feature>
<feature type="domain" description="EAL" evidence="2">
    <location>
        <begin position="501"/>
        <end position="757"/>
    </location>
</feature>
<dbReference type="PROSITE" id="PS50887">
    <property type="entry name" value="GGDEF"/>
    <property type="match status" value="1"/>
</dbReference>
<keyword evidence="1" id="KW-0472">Membrane</keyword>
<sequence>MSQKNLLKQANEMMKKPRDVGFLTKVSMYLITVFLCLGLIILSQGIKHHYVKELEINANNLAKGYSHSLSRSVEASAVVEQLIHDKLKGLASIITNTDADLQNEDLVALSTQMNVDEIAIYNQDGILMLSNIERFVGWNPPLNHPVRDFMNSDLSFYIEPIRANTITGDFYLYGYEKMEDGRTVQVGIDAQKVNTLIGGFHMNSLLKEMLTHDQVEYVNYVSSEGIILGSSRDEEVGKVTVISERKPLSDTLNIGEFQLVPMEEIHDFHEPVYLSGTEAGTLLIGMSLEETRNAIRNLTRSMTVVLLMIYLAAIIVIYLLHDKTRKLFDLAYEDDITRLPNAKYLKRMLRYELKQSRRDQLALIMVHVPRFSRITMTKGHERGESILQDIAKNISARAIEGASLFRFSEEKFMMLVRNYGRREMLVSIMENLSQVIPLQGDHKEEKRYNTLAFGALELGEQYNDEVDVLKDVLIALNNVSEDAPKPYIFFDEVMEMKILRETAIESELKMAIESKMDNIILLTYQPLIDAKTETIIGLEALTRMNSQKYGMISPLEFIQIAEKNGLMPDLGRLILEKAVDFEKKLLEEGYGIRVAVNISPIQVIQDDFVSMVRGIIEYASIDPSFIELEITESVFLSSYDLVNRKLKVLREMGLHISIDDFGTGYSSFARLKELHVDSVKIDQYFIRKITQLDPSDLITGDIIRMVHKSGLSAVAEGVETKEERDYLIREGCDVLQGYYYSKPMQEKDALRYVRKQSHLR</sequence>
<dbReference type="InterPro" id="IPR035919">
    <property type="entry name" value="EAL_sf"/>
</dbReference>
<dbReference type="PANTHER" id="PTHR33121:SF71">
    <property type="entry name" value="OXYGEN SENSOR PROTEIN DOSP"/>
    <property type="match status" value="1"/>
</dbReference>
<dbReference type="EMBL" id="JAFNJU010000011">
    <property type="protein sequence ID" value="MBO1266035.1"/>
    <property type="molecule type" value="Genomic_DNA"/>
</dbReference>
<evidence type="ECO:0000259" key="3">
    <source>
        <dbReference type="PROSITE" id="PS50887"/>
    </source>
</evidence>
<comment type="caution">
    <text evidence="4">The sequence shown here is derived from an EMBL/GenBank/DDBJ whole genome shotgun (WGS) entry which is preliminary data.</text>
</comment>
<dbReference type="InterPro" id="IPR029787">
    <property type="entry name" value="Nucleotide_cyclase"/>
</dbReference>
<gene>
    <name evidence="4" type="ORF">J3A84_13440</name>
</gene>
<dbReference type="GO" id="GO:0071111">
    <property type="term" value="F:cyclic-guanylate-specific phosphodiesterase activity"/>
    <property type="evidence" value="ECO:0007669"/>
    <property type="project" value="InterPro"/>
</dbReference>
<dbReference type="InterPro" id="IPR000160">
    <property type="entry name" value="GGDEF_dom"/>
</dbReference>
<dbReference type="Proteomes" id="UP000664218">
    <property type="component" value="Unassembled WGS sequence"/>
</dbReference>
<evidence type="ECO:0000259" key="2">
    <source>
        <dbReference type="PROSITE" id="PS50883"/>
    </source>
</evidence>
<evidence type="ECO:0000256" key="1">
    <source>
        <dbReference type="SAM" id="Phobius"/>
    </source>
</evidence>
<dbReference type="Gene3D" id="3.20.20.450">
    <property type="entry name" value="EAL domain"/>
    <property type="match status" value="1"/>
</dbReference>
<name>A0A939HCY0_9CLOT</name>
<dbReference type="PROSITE" id="PS50883">
    <property type="entry name" value="EAL"/>
    <property type="match status" value="1"/>
</dbReference>
<feature type="transmembrane region" description="Helical" evidence="1">
    <location>
        <begin position="302"/>
        <end position="320"/>
    </location>
</feature>
<evidence type="ECO:0000313" key="5">
    <source>
        <dbReference type="Proteomes" id="UP000664218"/>
    </source>
</evidence>
<dbReference type="PANTHER" id="PTHR33121">
    <property type="entry name" value="CYCLIC DI-GMP PHOSPHODIESTERASE PDEF"/>
    <property type="match status" value="1"/>
</dbReference>